<protein>
    <submittedName>
        <fullName evidence="1">Uncharacterized protein</fullName>
    </submittedName>
</protein>
<accession>A0A6J4PVM1</accession>
<evidence type="ECO:0000313" key="1">
    <source>
        <dbReference type="EMBL" id="CAA9420909.1"/>
    </source>
</evidence>
<reference evidence="1" key="1">
    <citation type="submission" date="2020-02" db="EMBL/GenBank/DDBJ databases">
        <authorList>
            <person name="Meier V. D."/>
        </authorList>
    </citation>
    <scope>NUCLEOTIDE SEQUENCE</scope>
    <source>
        <strain evidence="1">AVDCRST_MAG84</strain>
    </source>
</reference>
<sequence length="147" mass="16995">MEDWSKDFFGVMENAVSEVEHFFSEMGEEFVEMLDVLAKMSEEFTEQVQNNLINDIDGYFNEFDGLFNEFIEPIIEIYRDFDPEFDEIDLSMVTYVDPSPTQQPACRGCRNYHGQVYGGNLLVCAMHPTGVESESCADWETDSDMNF</sequence>
<gene>
    <name evidence="1" type="ORF">AVDCRST_MAG84-7161</name>
</gene>
<proteinExistence type="predicted"/>
<organism evidence="1">
    <name type="scientific">uncultured Microcoleus sp</name>
    <dbReference type="NCBI Taxonomy" id="259945"/>
    <lineage>
        <taxon>Bacteria</taxon>
        <taxon>Bacillati</taxon>
        <taxon>Cyanobacteriota</taxon>
        <taxon>Cyanophyceae</taxon>
        <taxon>Oscillatoriophycideae</taxon>
        <taxon>Oscillatoriales</taxon>
        <taxon>Microcoleaceae</taxon>
        <taxon>Microcoleus</taxon>
        <taxon>environmental samples</taxon>
    </lineage>
</organism>
<dbReference type="AlphaFoldDB" id="A0A6J4PVM1"/>
<name>A0A6J4PVM1_9CYAN</name>
<dbReference type="EMBL" id="CADCTZ010001815">
    <property type="protein sequence ID" value="CAA9420909.1"/>
    <property type="molecule type" value="Genomic_DNA"/>
</dbReference>